<dbReference type="EMBL" id="VDUY01000004">
    <property type="protein sequence ID" value="TXL65192.1"/>
    <property type="molecule type" value="Genomic_DNA"/>
</dbReference>
<reference evidence="5 6" key="1">
    <citation type="submission" date="2019-06" db="EMBL/GenBank/DDBJ databases">
        <title>Quisquiliibacterium sp. nov., isolated from a maize field.</title>
        <authorList>
            <person name="Lin S.-Y."/>
            <person name="Tsai C.-F."/>
            <person name="Young C.-C."/>
        </authorList>
    </citation>
    <scope>NUCLEOTIDE SEQUENCE [LARGE SCALE GENOMIC DNA]</scope>
    <source>
        <strain evidence="5 6">CC-CFT501</strain>
    </source>
</reference>
<evidence type="ECO:0000313" key="5">
    <source>
        <dbReference type="EMBL" id="TXL65192.1"/>
    </source>
</evidence>
<dbReference type="PANTHER" id="PTHR47235">
    <property type="entry name" value="BLR6548 PROTEIN"/>
    <property type="match status" value="1"/>
</dbReference>
<evidence type="ECO:0000259" key="4">
    <source>
        <dbReference type="Pfam" id="PF13458"/>
    </source>
</evidence>
<protein>
    <submittedName>
        <fullName evidence="5">ABC transporter substrate-binding protein</fullName>
    </submittedName>
</protein>
<proteinExistence type="inferred from homology"/>
<dbReference type="SUPFAM" id="SSF53822">
    <property type="entry name" value="Periplasmic binding protein-like I"/>
    <property type="match status" value="1"/>
</dbReference>
<comment type="similarity">
    <text evidence="1">Belongs to the leucine-binding protein family.</text>
</comment>
<feature type="domain" description="Leucine-binding protein" evidence="4">
    <location>
        <begin position="25"/>
        <end position="391"/>
    </location>
</feature>
<dbReference type="InterPro" id="IPR028081">
    <property type="entry name" value="Leu-bd"/>
</dbReference>
<organism evidence="5 6">
    <name type="scientific">Zeimonas arvi</name>
    <dbReference type="NCBI Taxonomy" id="2498847"/>
    <lineage>
        <taxon>Bacteria</taxon>
        <taxon>Pseudomonadati</taxon>
        <taxon>Pseudomonadota</taxon>
        <taxon>Betaproteobacteria</taxon>
        <taxon>Burkholderiales</taxon>
        <taxon>Burkholderiaceae</taxon>
        <taxon>Zeimonas</taxon>
    </lineage>
</organism>
<feature type="chain" id="PRO_5022818402" evidence="3">
    <location>
        <begin position="23"/>
        <end position="413"/>
    </location>
</feature>
<evidence type="ECO:0000256" key="3">
    <source>
        <dbReference type="SAM" id="SignalP"/>
    </source>
</evidence>
<comment type="caution">
    <text evidence="5">The sequence shown here is derived from an EMBL/GenBank/DDBJ whole genome shotgun (WGS) entry which is preliminary data.</text>
</comment>
<dbReference type="Proteomes" id="UP000321548">
    <property type="component" value="Unassembled WGS sequence"/>
</dbReference>
<dbReference type="Gene3D" id="3.40.50.2300">
    <property type="match status" value="2"/>
</dbReference>
<accession>A0A5C8NVR6</accession>
<dbReference type="RefSeq" id="WP_147704388.1">
    <property type="nucleotide sequence ID" value="NZ_VDUY01000004.1"/>
</dbReference>
<dbReference type="Pfam" id="PF13458">
    <property type="entry name" value="Peripla_BP_6"/>
    <property type="match status" value="1"/>
</dbReference>
<keyword evidence="6" id="KW-1185">Reference proteome</keyword>
<evidence type="ECO:0000256" key="1">
    <source>
        <dbReference type="ARBA" id="ARBA00010062"/>
    </source>
</evidence>
<evidence type="ECO:0000256" key="2">
    <source>
        <dbReference type="ARBA" id="ARBA00022729"/>
    </source>
</evidence>
<dbReference type="InterPro" id="IPR028082">
    <property type="entry name" value="Peripla_BP_I"/>
</dbReference>
<dbReference type="OrthoDB" id="9783240at2"/>
<dbReference type="PANTHER" id="PTHR47235:SF1">
    <property type="entry name" value="BLR6548 PROTEIN"/>
    <property type="match status" value="1"/>
</dbReference>
<evidence type="ECO:0000313" key="6">
    <source>
        <dbReference type="Proteomes" id="UP000321548"/>
    </source>
</evidence>
<feature type="signal peptide" evidence="3">
    <location>
        <begin position="1"/>
        <end position="22"/>
    </location>
</feature>
<dbReference type="AlphaFoldDB" id="A0A5C8NVR6"/>
<keyword evidence="2 3" id="KW-0732">Signal</keyword>
<gene>
    <name evidence="5" type="ORF">FHP08_10325</name>
</gene>
<name>A0A5C8NVR6_9BURK</name>
<dbReference type="CDD" id="cd06334">
    <property type="entry name" value="PBP1_ABC_ligand_binding-like"/>
    <property type="match status" value="1"/>
</dbReference>
<sequence length="413" mass="43814">MKTTVFAAAAAALVLGAGSASAADPIFVGHLVDFTGPTSDVGKPYGQGVADAMAWINKNGGIAGQPLKFETVDYSYNAPRAIATYKKWVGTDKAVTIQGWGTADTEALVGFQAADKVPNFSASYSGHLTDPQGKGPKGTKAAPYNFFYGPSYTDGCRALVQWAAADAKAKNIAQPKFVHLGDNHPYPNAPKEGCAAYATELGFQVMPPIQYSLKPGDFKAQCLSLKDSGAQYAFLANTGGSTISLLKSCETVGVKTQFLANVWGMDENALRGAGDAADGVMFVVGGADWKSDAPGMKTVREISKMSDPGGNEYRPVHYMRGICSAFYMRDAMVAASKMSGGVTGPNIKAAMEQFRDHVPAELQGVCIPSTWTAEDHRGTTKVFIYRANSKDGQQSISKAGEADIPRKPEWLGW</sequence>